<sequence length="98" mass="11624">MTRMLQTICLITSSFIIECPLQTANVFLSPKELQVKRLDGFTPDKDDSLTKPDEETNKVRYLKLRSIAYKRYNEKRNSLEELKFDVYLKFHFSQSLRT</sequence>
<accession>A0A1M6K6N6</accession>
<name>A0A1M6K6N6_9BACL</name>
<dbReference type="EMBL" id="FRAF01000001">
    <property type="protein sequence ID" value="SHJ54567.1"/>
    <property type="molecule type" value="Genomic_DNA"/>
</dbReference>
<dbReference type="AlphaFoldDB" id="A0A1M6K6N6"/>
<keyword evidence="2" id="KW-1185">Reference proteome</keyword>
<dbReference type="STRING" id="1830138.SAMN05443507_101161"/>
<evidence type="ECO:0000313" key="2">
    <source>
        <dbReference type="Proteomes" id="UP000184016"/>
    </source>
</evidence>
<dbReference type="Proteomes" id="UP000184016">
    <property type="component" value="Unassembled WGS sequence"/>
</dbReference>
<protein>
    <submittedName>
        <fullName evidence="1">Uncharacterized protein</fullName>
    </submittedName>
</protein>
<evidence type="ECO:0000313" key="1">
    <source>
        <dbReference type="EMBL" id="SHJ54567.1"/>
    </source>
</evidence>
<organism evidence="1 2">
    <name type="scientific">Alicyclobacillus tolerans</name>
    <dbReference type="NCBI Taxonomy" id="90970"/>
    <lineage>
        <taxon>Bacteria</taxon>
        <taxon>Bacillati</taxon>
        <taxon>Bacillota</taxon>
        <taxon>Bacilli</taxon>
        <taxon>Bacillales</taxon>
        <taxon>Alicyclobacillaceae</taxon>
        <taxon>Alicyclobacillus</taxon>
    </lineage>
</organism>
<gene>
    <name evidence="1" type="ORF">SAMN05443507_101161</name>
</gene>
<reference evidence="2" key="1">
    <citation type="submission" date="2016-11" db="EMBL/GenBank/DDBJ databases">
        <authorList>
            <person name="Varghese N."/>
            <person name="Submissions S."/>
        </authorList>
    </citation>
    <scope>NUCLEOTIDE SEQUENCE [LARGE SCALE GENOMIC DNA]</scope>
    <source>
        <strain evidence="2">USBA-503</strain>
    </source>
</reference>
<proteinExistence type="predicted"/>